<protein>
    <submittedName>
        <fullName evidence="2">Ca2+/H+ antiporter (TMEM165/GDT1 family)</fullName>
    </submittedName>
</protein>
<dbReference type="Proteomes" id="UP000766570">
    <property type="component" value="Unassembled WGS sequence"/>
</dbReference>
<comment type="caution">
    <text evidence="2">The sequence shown here is derived from an EMBL/GenBank/DDBJ whole genome shotgun (WGS) entry which is preliminary data.</text>
</comment>
<feature type="transmembrane region" description="Helical" evidence="1">
    <location>
        <begin position="41"/>
        <end position="61"/>
    </location>
</feature>
<name>A0ABS4WFL9_9MICC</name>
<feature type="transmembrane region" description="Helical" evidence="1">
    <location>
        <begin position="18"/>
        <end position="35"/>
    </location>
</feature>
<accession>A0ABS4WFL9</accession>
<evidence type="ECO:0000256" key="1">
    <source>
        <dbReference type="SAM" id="Phobius"/>
    </source>
</evidence>
<proteinExistence type="predicted"/>
<keyword evidence="1" id="KW-0472">Membrane</keyword>
<reference evidence="2 3" key="1">
    <citation type="submission" date="2021-03" db="EMBL/GenBank/DDBJ databases">
        <title>Sequencing the genomes of 1000 actinobacteria strains.</title>
        <authorList>
            <person name="Klenk H.-P."/>
        </authorList>
    </citation>
    <scope>NUCLEOTIDE SEQUENCE [LARGE SCALE GENOMIC DNA]</scope>
    <source>
        <strain evidence="2 3">DSM 15454</strain>
    </source>
</reference>
<organism evidence="2 3">
    <name type="scientific">Paeniglutamicibacter psychrophenolicus</name>
    <dbReference type="NCBI Taxonomy" id="257454"/>
    <lineage>
        <taxon>Bacteria</taxon>
        <taxon>Bacillati</taxon>
        <taxon>Actinomycetota</taxon>
        <taxon>Actinomycetes</taxon>
        <taxon>Micrococcales</taxon>
        <taxon>Micrococcaceae</taxon>
        <taxon>Paeniglutamicibacter</taxon>
    </lineage>
</organism>
<keyword evidence="1" id="KW-1133">Transmembrane helix</keyword>
<gene>
    <name evidence="2" type="ORF">JOF46_002912</name>
</gene>
<keyword evidence="1" id="KW-0812">Transmembrane</keyword>
<dbReference type="EMBL" id="JAGIOE010000001">
    <property type="protein sequence ID" value="MBP2375000.1"/>
    <property type="molecule type" value="Genomic_DNA"/>
</dbReference>
<evidence type="ECO:0000313" key="3">
    <source>
        <dbReference type="Proteomes" id="UP000766570"/>
    </source>
</evidence>
<sequence length="66" mass="6883">MTPAPTSVIGGSRNPVQVVAHLVVSGIVVVVGSILHGLAPYALLACVGYTIVFAFIGIRYFRWNGG</sequence>
<evidence type="ECO:0000313" key="2">
    <source>
        <dbReference type="EMBL" id="MBP2375000.1"/>
    </source>
</evidence>
<keyword evidence="3" id="KW-1185">Reference proteome</keyword>
<dbReference type="RefSeq" id="WP_209908212.1">
    <property type="nucleotide sequence ID" value="NZ_BAAAMI010000008.1"/>
</dbReference>